<dbReference type="InterPro" id="IPR038765">
    <property type="entry name" value="Papain-like_cys_pep_sf"/>
</dbReference>
<dbReference type="EMBL" id="PQVG01000001">
    <property type="protein sequence ID" value="POY41459.1"/>
    <property type="molecule type" value="Genomic_DNA"/>
</dbReference>
<comment type="caution">
    <text evidence="3">The sequence shown here is derived from an EMBL/GenBank/DDBJ whole genome shotgun (WGS) entry which is preliminary data.</text>
</comment>
<dbReference type="GO" id="GO:0008234">
    <property type="term" value="F:cysteine-type peptidase activity"/>
    <property type="evidence" value="ECO:0007669"/>
    <property type="project" value="InterPro"/>
</dbReference>
<organism evidence="3 4">
    <name type="scientific">Flavobacterium alvei</name>
    <dbReference type="NCBI Taxonomy" id="2080416"/>
    <lineage>
        <taxon>Bacteria</taxon>
        <taxon>Pseudomonadati</taxon>
        <taxon>Bacteroidota</taxon>
        <taxon>Flavobacteriia</taxon>
        <taxon>Flavobacteriales</taxon>
        <taxon>Flavobacteriaceae</taxon>
        <taxon>Flavobacterium</taxon>
    </lineage>
</organism>
<dbReference type="InterPro" id="IPR000668">
    <property type="entry name" value="Peptidase_C1A_C"/>
</dbReference>
<dbReference type="PANTHER" id="PTHR12411">
    <property type="entry name" value="CYSTEINE PROTEASE FAMILY C1-RELATED"/>
    <property type="match status" value="1"/>
</dbReference>
<gene>
    <name evidence="3" type="ORF">C3L50_02810</name>
</gene>
<dbReference type="CDD" id="cd02619">
    <property type="entry name" value="Peptidase_C1"/>
    <property type="match status" value="1"/>
</dbReference>
<reference evidence="3 4" key="1">
    <citation type="submission" date="2018-01" db="EMBL/GenBank/DDBJ databases">
        <authorList>
            <person name="Gaut B.S."/>
            <person name="Morton B.R."/>
            <person name="Clegg M.T."/>
            <person name="Duvall M.R."/>
        </authorList>
    </citation>
    <scope>NUCLEOTIDE SEQUENCE [LARGE SCALE GENOMIC DNA]</scope>
    <source>
        <strain evidence="3 4">HR-AY</strain>
    </source>
</reference>
<evidence type="ECO:0000313" key="4">
    <source>
        <dbReference type="Proteomes" id="UP000237310"/>
    </source>
</evidence>
<dbReference type="GO" id="GO:0006508">
    <property type="term" value="P:proteolysis"/>
    <property type="evidence" value="ECO:0007669"/>
    <property type="project" value="InterPro"/>
</dbReference>
<accession>A0A2S5AGL5</accession>
<dbReference type="PROSITE" id="PS00639">
    <property type="entry name" value="THIOL_PROTEASE_HIS"/>
    <property type="match status" value="1"/>
</dbReference>
<sequence>MTMSYSNTQILKMKHHVTLFKALIFLLFISCHNEPVGMLPVDVLEEDISINDPKKTGCNVGSCVGDVESPKLLDSILPNLNLPQNFDLSSLMPPVRSQGGQGSCVSFATTYYLKSYQEKVQNKYDFITYDDVMSPAFVYNFSKPVGDCGLGSCIENALYVLKTKGTNTWSEFPYDPFNCNKKPNVALMESALKHRISKSYKVNSFVKDNQNYKFLDIAKTLIHQGNPIIIAIKIDRNFVDNLPKKTDNLYVYEKYDFEKNYGNHAMLIVGYNDELKAFKVVNSWGTEWGDKGYCWISYDFFREPTDLKFQLGILGAYIAYDKPNL</sequence>
<dbReference type="Gene3D" id="3.90.70.10">
    <property type="entry name" value="Cysteine proteinases"/>
    <property type="match status" value="1"/>
</dbReference>
<dbReference type="Proteomes" id="UP000237310">
    <property type="component" value="Unassembled WGS sequence"/>
</dbReference>
<evidence type="ECO:0000256" key="1">
    <source>
        <dbReference type="ARBA" id="ARBA00008455"/>
    </source>
</evidence>
<dbReference type="SUPFAM" id="SSF54001">
    <property type="entry name" value="Cysteine proteinases"/>
    <property type="match status" value="1"/>
</dbReference>
<feature type="domain" description="Peptidase C1A papain C-terminal" evidence="2">
    <location>
        <begin position="82"/>
        <end position="305"/>
    </location>
</feature>
<comment type="similarity">
    <text evidence="1">Belongs to the peptidase C1 family.</text>
</comment>
<dbReference type="OrthoDB" id="3648721at2"/>
<dbReference type="AlphaFoldDB" id="A0A2S5AGL5"/>
<name>A0A2S5AGL5_9FLAO</name>
<dbReference type="InterPro" id="IPR013128">
    <property type="entry name" value="Peptidase_C1A"/>
</dbReference>
<evidence type="ECO:0000259" key="2">
    <source>
        <dbReference type="SMART" id="SM00645"/>
    </source>
</evidence>
<dbReference type="SMART" id="SM00645">
    <property type="entry name" value="Pept_C1"/>
    <property type="match status" value="1"/>
</dbReference>
<dbReference type="InterPro" id="IPR025660">
    <property type="entry name" value="Pept_his_AS"/>
</dbReference>
<dbReference type="Pfam" id="PF00112">
    <property type="entry name" value="Peptidase_C1"/>
    <property type="match status" value="1"/>
</dbReference>
<proteinExistence type="inferred from homology"/>
<protein>
    <recommendedName>
        <fullName evidence="2">Peptidase C1A papain C-terminal domain-containing protein</fullName>
    </recommendedName>
</protein>
<evidence type="ECO:0000313" key="3">
    <source>
        <dbReference type="EMBL" id="POY41459.1"/>
    </source>
</evidence>
<keyword evidence="4" id="KW-1185">Reference proteome</keyword>